<dbReference type="GO" id="GO:0016887">
    <property type="term" value="F:ATP hydrolysis activity"/>
    <property type="evidence" value="ECO:0007669"/>
    <property type="project" value="InterPro"/>
</dbReference>
<reference evidence="6" key="2">
    <citation type="journal article" date="2021" name="PeerJ">
        <title>Extensive microbial diversity within the chicken gut microbiome revealed by metagenomics and culture.</title>
        <authorList>
            <person name="Gilroy R."/>
            <person name="Ravi A."/>
            <person name="Getino M."/>
            <person name="Pursley I."/>
            <person name="Horton D.L."/>
            <person name="Alikhan N.F."/>
            <person name="Baker D."/>
            <person name="Gharbi K."/>
            <person name="Hall N."/>
            <person name="Watson M."/>
            <person name="Adriaenssens E.M."/>
            <person name="Foster-Nyarko E."/>
            <person name="Jarju S."/>
            <person name="Secka A."/>
            <person name="Antonio M."/>
            <person name="Oren A."/>
            <person name="Chaudhuri R.R."/>
            <person name="La Ragione R."/>
            <person name="Hildebrand F."/>
            <person name="Pallen M.J."/>
        </authorList>
    </citation>
    <scope>NUCLEOTIDE SEQUENCE</scope>
    <source>
        <strain evidence="6">ChiSjej6B24-2974</strain>
    </source>
</reference>
<dbReference type="InterPro" id="IPR050683">
    <property type="entry name" value="Bact_Polysacc_Export_ATP-bd"/>
</dbReference>
<dbReference type="InterPro" id="IPR027417">
    <property type="entry name" value="P-loop_NTPase"/>
</dbReference>
<keyword evidence="2" id="KW-0813">Transport</keyword>
<dbReference type="PANTHER" id="PTHR46743">
    <property type="entry name" value="TEICHOIC ACIDS EXPORT ATP-BINDING PROTEIN TAGH"/>
    <property type="match status" value="1"/>
</dbReference>
<dbReference type="InterPro" id="IPR015860">
    <property type="entry name" value="ABC_transpr_TagH-like"/>
</dbReference>
<dbReference type="SUPFAM" id="SSF52540">
    <property type="entry name" value="P-loop containing nucleoside triphosphate hydrolases"/>
    <property type="match status" value="1"/>
</dbReference>
<reference evidence="6" key="1">
    <citation type="submission" date="2020-10" db="EMBL/GenBank/DDBJ databases">
        <authorList>
            <person name="Gilroy R."/>
        </authorList>
    </citation>
    <scope>NUCLEOTIDE SEQUENCE</scope>
    <source>
        <strain evidence="6">ChiSjej6B24-2974</strain>
    </source>
</reference>
<dbReference type="InterPro" id="IPR003593">
    <property type="entry name" value="AAA+_ATPase"/>
</dbReference>
<gene>
    <name evidence="6" type="ORF">IAA52_04800</name>
</gene>
<dbReference type="Pfam" id="PF00005">
    <property type="entry name" value="ABC_tran"/>
    <property type="match status" value="1"/>
</dbReference>
<dbReference type="Proteomes" id="UP000824260">
    <property type="component" value="Unassembled WGS sequence"/>
</dbReference>
<evidence type="ECO:0000256" key="3">
    <source>
        <dbReference type="ARBA" id="ARBA00022741"/>
    </source>
</evidence>
<dbReference type="GO" id="GO:0016020">
    <property type="term" value="C:membrane"/>
    <property type="evidence" value="ECO:0007669"/>
    <property type="project" value="InterPro"/>
</dbReference>
<dbReference type="SMART" id="SM00382">
    <property type="entry name" value="AAA"/>
    <property type="match status" value="1"/>
</dbReference>
<sequence>MSERTLEIDRVSKEYRLGAIGAGTLQADLRSWFARLRGKEDPNRKIGDEAPKNGHEYFLALDDISLNADRGDALALVGRNGAGKSTLLKLISRITAPTKGEIRLRGRVSTLLEVGTGFHGDLTGRENIYLNGAIQGMRRAEINAKLKEIVEFSEIEQFIDTPVKRYSSGMYVKLAFAVAAHLDPDILICDEVLAVGDVNFQQKCLGKMADVSRGGRTVLYVSHNMRTVKQLCTRGVYLEHGRLLYDGTVSHAIDLYAGSGVRAVDRDLDSMRRGRMLGQQMRMLRLRIDNSETMEYQMDDAMEFSLTFRAGTREHRCRLRLVLLNNAAAPVAMTQTPEFPVESGDEKTLKVHFPLESIAPGEFSIQLSLVGSDPRGSSIYYDMLEDVGHFVVVDDPSRTAGFVWTESLWGNMRLREMELMEG</sequence>
<keyword evidence="3" id="KW-0547">Nucleotide-binding</keyword>
<name>A0A9D1CXD9_9FIRM</name>
<evidence type="ECO:0000313" key="6">
    <source>
        <dbReference type="EMBL" id="HIQ82400.1"/>
    </source>
</evidence>
<evidence type="ECO:0000259" key="5">
    <source>
        <dbReference type="PROSITE" id="PS50893"/>
    </source>
</evidence>
<dbReference type="PROSITE" id="PS50893">
    <property type="entry name" value="ABC_TRANSPORTER_2"/>
    <property type="match status" value="1"/>
</dbReference>
<feature type="domain" description="ABC transporter" evidence="5">
    <location>
        <begin position="44"/>
        <end position="265"/>
    </location>
</feature>
<keyword evidence="4 6" id="KW-0067">ATP-binding</keyword>
<dbReference type="CDD" id="cd03220">
    <property type="entry name" value="ABC_KpsT_Wzt"/>
    <property type="match status" value="1"/>
</dbReference>
<protein>
    <submittedName>
        <fullName evidence="6">ATP-binding cassette domain-containing protein</fullName>
    </submittedName>
</protein>
<accession>A0A9D1CXD9</accession>
<comment type="similarity">
    <text evidence="1">Belongs to the ABC transporter superfamily.</text>
</comment>
<dbReference type="AlphaFoldDB" id="A0A9D1CXD9"/>
<dbReference type="PANTHER" id="PTHR46743:SF2">
    <property type="entry name" value="TEICHOIC ACIDS EXPORT ATP-BINDING PROTEIN TAGH"/>
    <property type="match status" value="1"/>
</dbReference>
<comment type="caution">
    <text evidence="6">The sequence shown here is derived from an EMBL/GenBank/DDBJ whole genome shotgun (WGS) entry which is preliminary data.</text>
</comment>
<dbReference type="GO" id="GO:0140359">
    <property type="term" value="F:ABC-type transporter activity"/>
    <property type="evidence" value="ECO:0007669"/>
    <property type="project" value="InterPro"/>
</dbReference>
<dbReference type="Gene3D" id="2.70.50.60">
    <property type="entry name" value="abc- transporter (atp binding component) like domain"/>
    <property type="match status" value="1"/>
</dbReference>
<organism evidence="6 7">
    <name type="scientific">Candidatus Pullichristensenella stercorigallinarum</name>
    <dbReference type="NCBI Taxonomy" id="2840909"/>
    <lineage>
        <taxon>Bacteria</taxon>
        <taxon>Bacillati</taxon>
        <taxon>Bacillota</taxon>
        <taxon>Clostridia</taxon>
        <taxon>Candidatus Pullichristensenella</taxon>
    </lineage>
</organism>
<dbReference type="EMBL" id="DVFZ01000048">
    <property type="protein sequence ID" value="HIQ82400.1"/>
    <property type="molecule type" value="Genomic_DNA"/>
</dbReference>
<dbReference type="Gene3D" id="3.40.50.300">
    <property type="entry name" value="P-loop containing nucleotide triphosphate hydrolases"/>
    <property type="match status" value="1"/>
</dbReference>
<evidence type="ECO:0000256" key="1">
    <source>
        <dbReference type="ARBA" id="ARBA00005417"/>
    </source>
</evidence>
<evidence type="ECO:0000256" key="2">
    <source>
        <dbReference type="ARBA" id="ARBA00022448"/>
    </source>
</evidence>
<proteinExistence type="inferred from homology"/>
<evidence type="ECO:0000256" key="4">
    <source>
        <dbReference type="ARBA" id="ARBA00022840"/>
    </source>
</evidence>
<dbReference type="InterPro" id="IPR003439">
    <property type="entry name" value="ABC_transporter-like_ATP-bd"/>
</dbReference>
<dbReference type="GO" id="GO:0005524">
    <property type="term" value="F:ATP binding"/>
    <property type="evidence" value="ECO:0007669"/>
    <property type="project" value="UniProtKB-KW"/>
</dbReference>
<evidence type="ECO:0000313" key="7">
    <source>
        <dbReference type="Proteomes" id="UP000824260"/>
    </source>
</evidence>